<evidence type="ECO:0000313" key="1">
    <source>
        <dbReference type="EMBL" id="CAD8049006.1"/>
    </source>
</evidence>
<name>A0A8S1K7E4_9CILI</name>
<keyword evidence="2" id="KW-1185">Reference proteome</keyword>
<dbReference type="Proteomes" id="UP000692954">
    <property type="component" value="Unassembled WGS sequence"/>
</dbReference>
<dbReference type="AlphaFoldDB" id="A0A8S1K7E4"/>
<sequence length="120" mass="14027">MKQQKQRSQTPVLGALLFDFNIPKITLSGQQQIRNACVLKKFCTEKKRNPNNPIKQANPRKNLKYLFLNLDVNDLKIYDSDSDYQYQNKKSNENQCQLKIPIQKCPLVIQIQSRDLFVSI</sequence>
<comment type="caution">
    <text evidence="1">The sequence shown here is derived from an EMBL/GenBank/DDBJ whole genome shotgun (WGS) entry which is preliminary data.</text>
</comment>
<proteinExistence type="predicted"/>
<dbReference type="EMBL" id="CAJJDN010000003">
    <property type="protein sequence ID" value="CAD8049006.1"/>
    <property type="molecule type" value="Genomic_DNA"/>
</dbReference>
<organism evidence="1 2">
    <name type="scientific">Paramecium sonneborni</name>
    <dbReference type="NCBI Taxonomy" id="65129"/>
    <lineage>
        <taxon>Eukaryota</taxon>
        <taxon>Sar</taxon>
        <taxon>Alveolata</taxon>
        <taxon>Ciliophora</taxon>
        <taxon>Intramacronucleata</taxon>
        <taxon>Oligohymenophorea</taxon>
        <taxon>Peniculida</taxon>
        <taxon>Parameciidae</taxon>
        <taxon>Paramecium</taxon>
    </lineage>
</organism>
<gene>
    <name evidence="1" type="ORF">PSON_ATCC_30995.1.T0030521</name>
</gene>
<reference evidence="1" key="1">
    <citation type="submission" date="2021-01" db="EMBL/GenBank/DDBJ databases">
        <authorList>
            <consortium name="Genoscope - CEA"/>
            <person name="William W."/>
        </authorList>
    </citation>
    <scope>NUCLEOTIDE SEQUENCE</scope>
</reference>
<accession>A0A8S1K7E4</accession>
<evidence type="ECO:0000313" key="2">
    <source>
        <dbReference type="Proteomes" id="UP000692954"/>
    </source>
</evidence>
<protein>
    <submittedName>
        <fullName evidence="1">Uncharacterized protein</fullName>
    </submittedName>
</protein>